<name>M5GDE2_DACPD</name>
<dbReference type="GO" id="GO:0046982">
    <property type="term" value="F:protein heterodimerization activity"/>
    <property type="evidence" value="ECO:0007669"/>
    <property type="project" value="InterPro"/>
</dbReference>
<evidence type="ECO:0000313" key="2">
    <source>
        <dbReference type="EMBL" id="EJU04462.1"/>
    </source>
</evidence>
<dbReference type="EMBL" id="JH795858">
    <property type="protein sequence ID" value="EJU04462.1"/>
    <property type="molecule type" value="Genomic_DNA"/>
</dbReference>
<dbReference type="GO" id="GO:0042393">
    <property type="term" value="F:histone binding"/>
    <property type="evidence" value="ECO:0007669"/>
    <property type="project" value="InterPro"/>
</dbReference>
<sequence>MRQPFFPRPFRITQYEGSVDTTDTPRKRRRITKGSGSDSYVPTGDDLSMHRMEATLRLQTCWWSLADKYSTPLDKDDEVDLFTGQVVRDRGFIRGMERVYELGDLLEGSCLGDDEYAEGSEGGYSVGGDGGSYNIRRSYSSAVDSQDDTSEDEVALSEDLSEDELGSWGEYSGLDYQYRVVPPLSAQMDSEDERDLREFEEAEKALREKFGHDYLEDHLSGEELLDTASDDLSDRRLSDDEMTSYSVWSEDEFSTFELGEGSAVRIIDDSDDSDELNSFLD</sequence>
<dbReference type="HOGENOM" id="CLU_990516_0_0_1"/>
<dbReference type="InterPro" id="IPR009072">
    <property type="entry name" value="Histone-fold"/>
</dbReference>
<dbReference type="Proteomes" id="UP000030653">
    <property type="component" value="Unassembled WGS sequence"/>
</dbReference>
<gene>
    <name evidence="2" type="ORF">DACRYDRAFT_114783</name>
</gene>
<organism evidence="2 3">
    <name type="scientific">Dacryopinax primogenitus (strain DJM 731)</name>
    <name type="common">Brown rot fungus</name>
    <dbReference type="NCBI Taxonomy" id="1858805"/>
    <lineage>
        <taxon>Eukaryota</taxon>
        <taxon>Fungi</taxon>
        <taxon>Dikarya</taxon>
        <taxon>Basidiomycota</taxon>
        <taxon>Agaricomycotina</taxon>
        <taxon>Dacrymycetes</taxon>
        <taxon>Dacrymycetales</taxon>
        <taxon>Dacrymycetaceae</taxon>
        <taxon>Dacryopinax</taxon>
    </lineage>
</organism>
<dbReference type="Gene3D" id="1.10.20.10">
    <property type="entry name" value="Histone, subunit A"/>
    <property type="match status" value="1"/>
</dbReference>
<dbReference type="GeneID" id="63684938"/>
<dbReference type="OMA" id="ACERTTT"/>
<dbReference type="InterPro" id="IPR018465">
    <property type="entry name" value="Scm3/HJURP"/>
</dbReference>
<dbReference type="Pfam" id="PF10384">
    <property type="entry name" value="Scm3"/>
    <property type="match status" value="1"/>
</dbReference>
<dbReference type="RefSeq" id="XP_040631356.1">
    <property type="nucleotide sequence ID" value="XM_040769876.1"/>
</dbReference>
<dbReference type="AlphaFoldDB" id="M5GDE2"/>
<dbReference type="GO" id="GO:0005634">
    <property type="term" value="C:nucleus"/>
    <property type="evidence" value="ECO:0007669"/>
    <property type="project" value="InterPro"/>
</dbReference>
<dbReference type="OrthoDB" id="2420608at2759"/>
<proteinExistence type="predicted"/>
<keyword evidence="3" id="KW-1185">Reference proteome</keyword>
<feature type="region of interest" description="Disordered" evidence="1">
    <location>
        <begin position="18"/>
        <end position="45"/>
    </location>
</feature>
<accession>M5GDE2</accession>
<evidence type="ECO:0000313" key="3">
    <source>
        <dbReference type="Proteomes" id="UP000030653"/>
    </source>
</evidence>
<dbReference type="STRING" id="1858805.M5GDE2"/>
<evidence type="ECO:0000256" key="1">
    <source>
        <dbReference type="SAM" id="MobiDB-lite"/>
    </source>
</evidence>
<reference evidence="2 3" key="1">
    <citation type="journal article" date="2012" name="Science">
        <title>The Paleozoic origin of enzymatic lignin decomposition reconstructed from 31 fungal genomes.</title>
        <authorList>
            <person name="Floudas D."/>
            <person name="Binder M."/>
            <person name="Riley R."/>
            <person name="Barry K."/>
            <person name="Blanchette R.A."/>
            <person name="Henrissat B."/>
            <person name="Martinez A.T."/>
            <person name="Otillar R."/>
            <person name="Spatafora J.W."/>
            <person name="Yadav J.S."/>
            <person name="Aerts A."/>
            <person name="Benoit I."/>
            <person name="Boyd A."/>
            <person name="Carlson A."/>
            <person name="Copeland A."/>
            <person name="Coutinho P.M."/>
            <person name="de Vries R.P."/>
            <person name="Ferreira P."/>
            <person name="Findley K."/>
            <person name="Foster B."/>
            <person name="Gaskell J."/>
            <person name="Glotzer D."/>
            <person name="Gorecki P."/>
            <person name="Heitman J."/>
            <person name="Hesse C."/>
            <person name="Hori C."/>
            <person name="Igarashi K."/>
            <person name="Jurgens J.A."/>
            <person name="Kallen N."/>
            <person name="Kersten P."/>
            <person name="Kohler A."/>
            <person name="Kuees U."/>
            <person name="Kumar T.K.A."/>
            <person name="Kuo A."/>
            <person name="LaButti K."/>
            <person name="Larrondo L.F."/>
            <person name="Lindquist E."/>
            <person name="Ling A."/>
            <person name="Lombard V."/>
            <person name="Lucas S."/>
            <person name="Lundell T."/>
            <person name="Martin R."/>
            <person name="McLaughlin D.J."/>
            <person name="Morgenstern I."/>
            <person name="Morin E."/>
            <person name="Murat C."/>
            <person name="Nagy L.G."/>
            <person name="Nolan M."/>
            <person name="Ohm R.A."/>
            <person name="Patyshakuliyeva A."/>
            <person name="Rokas A."/>
            <person name="Ruiz-Duenas F.J."/>
            <person name="Sabat G."/>
            <person name="Salamov A."/>
            <person name="Samejima M."/>
            <person name="Schmutz J."/>
            <person name="Slot J.C."/>
            <person name="St John F."/>
            <person name="Stenlid J."/>
            <person name="Sun H."/>
            <person name="Sun S."/>
            <person name="Syed K."/>
            <person name="Tsang A."/>
            <person name="Wiebenga A."/>
            <person name="Young D."/>
            <person name="Pisabarro A."/>
            <person name="Eastwood D.C."/>
            <person name="Martin F."/>
            <person name="Cullen D."/>
            <person name="Grigoriev I.V."/>
            <person name="Hibbett D.S."/>
        </authorList>
    </citation>
    <scope>NUCLEOTIDE SEQUENCE [LARGE SCALE GENOMIC DNA]</scope>
    <source>
        <strain evidence="2 3">DJM-731 SS1</strain>
    </source>
</reference>
<protein>
    <submittedName>
        <fullName evidence="2">Uncharacterized protein</fullName>
    </submittedName>
</protein>